<evidence type="ECO:0000313" key="4">
    <source>
        <dbReference type="Proteomes" id="UP001051844"/>
    </source>
</evidence>
<evidence type="ECO:0000313" key="3">
    <source>
        <dbReference type="EMBL" id="GHI50133.1"/>
    </source>
</evidence>
<reference evidence="3" key="1">
    <citation type="submission" date="2022-09" db="EMBL/GenBank/DDBJ databases">
        <title>Whole genome shotgun sequence of Streptomyces albidoflavus NBRC 12854.</title>
        <authorList>
            <person name="Komaki H."/>
            <person name="Tamura T."/>
        </authorList>
    </citation>
    <scope>NUCLEOTIDE SEQUENCE</scope>
    <source>
        <strain evidence="3">NBRC 12854</strain>
    </source>
</reference>
<proteinExistence type="predicted"/>
<dbReference type="EMBL" id="BNDZ01000003">
    <property type="protein sequence ID" value="GHI43862.1"/>
    <property type="molecule type" value="Genomic_DNA"/>
</dbReference>
<organism evidence="3 4">
    <name type="scientific">Streptomyces albidoflavus</name>
    <dbReference type="NCBI Taxonomy" id="1886"/>
    <lineage>
        <taxon>Bacteria</taxon>
        <taxon>Bacillati</taxon>
        <taxon>Actinomycetota</taxon>
        <taxon>Actinomycetes</taxon>
        <taxon>Kitasatosporales</taxon>
        <taxon>Streptomycetaceae</taxon>
        <taxon>Streptomyces</taxon>
        <taxon>Streptomyces albidoflavus group</taxon>
    </lineage>
</organism>
<feature type="region of interest" description="Disordered" evidence="1">
    <location>
        <begin position="19"/>
        <end position="77"/>
    </location>
</feature>
<name>A0AA37FH09_9ACTN</name>
<dbReference type="EMBL" id="BNDZ01000005">
    <property type="protein sequence ID" value="GHI50133.1"/>
    <property type="molecule type" value="Genomic_DNA"/>
</dbReference>
<comment type="caution">
    <text evidence="3">The sequence shown here is derived from an EMBL/GenBank/DDBJ whole genome shotgun (WGS) entry which is preliminary data.</text>
</comment>
<feature type="compositionally biased region" description="Basic and acidic residues" evidence="1">
    <location>
        <begin position="51"/>
        <end position="65"/>
    </location>
</feature>
<sequence>MTRRLTHWLGRCHPHTEIGRSATRSASLVRSPASPRDIRFRPPRGTSRAAVPDRETPPTEGREHALGQIGPEPKHRA</sequence>
<gene>
    <name evidence="2" type="ORF">ScoT_00360</name>
    <name evidence="3" type="ORF">ScoT_63070</name>
</gene>
<dbReference type="Proteomes" id="UP001051844">
    <property type="component" value="Unassembled WGS sequence"/>
</dbReference>
<evidence type="ECO:0000256" key="1">
    <source>
        <dbReference type="SAM" id="MobiDB-lite"/>
    </source>
</evidence>
<evidence type="ECO:0000313" key="2">
    <source>
        <dbReference type="EMBL" id="GHI43862.1"/>
    </source>
</evidence>
<dbReference type="AlphaFoldDB" id="A0AA37FH09"/>
<accession>A0AA37FH09</accession>
<protein>
    <submittedName>
        <fullName evidence="3">Uncharacterized protein</fullName>
    </submittedName>
</protein>